<proteinExistence type="predicted"/>
<dbReference type="PANTHER" id="PTHR37826">
    <property type="entry name" value="FLOTILLIN BAND_7_5 DOMAIN PROTEIN"/>
    <property type="match status" value="1"/>
</dbReference>
<gene>
    <name evidence="4" type="ordered locus">Dalk_2531</name>
</gene>
<dbReference type="InterPro" id="IPR025640">
    <property type="entry name" value="GYF_2"/>
</dbReference>
<dbReference type="Pfam" id="PF14237">
    <property type="entry name" value="GYF_2"/>
    <property type="match status" value="1"/>
</dbReference>
<dbReference type="PANTHER" id="PTHR37826:SF2">
    <property type="entry name" value="ZINC-RIBBON DOMAIN-CONTAINING PROTEIN"/>
    <property type="match status" value="1"/>
</dbReference>
<protein>
    <submittedName>
        <fullName evidence="4">Band 7 protein</fullName>
    </submittedName>
</protein>
<dbReference type="SUPFAM" id="SSF117892">
    <property type="entry name" value="Band 7/SPFH domain"/>
    <property type="match status" value="1"/>
</dbReference>
<evidence type="ECO:0000259" key="3">
    <source>
        <dbReference type="Pfam" id="PF14237"/>
    </source>
</evidence>
<feature type="domain" description="GYF" evidence="3">
    <location>
        <begin position="312"/>
        <end position="360"/>
    </location>
</feature>
<dbReference type="eggNOG" id="COG4260">
    <property type="taxonomic scope" value="Bacteria"/>
</dbReference>
<dbReference type="EMBL" id="CP001322">
    <property type="protein sequence ID" value="ACL04224.1"/>
    <property type="molecule type" value="Genomic_DNA"/>
</dbReference>
<sequence>MGLWKKLTGEFVDIVEWLDDTNDTLVFRFERYGNEIKYGAKLVVREGQQAVFINEGQIADVFTPGTYTLETRNLPILSTLKGWKHGFESPFKAEVYFCSTRQFTDIKWGTPGPVTMRDKEFGAVRVTAYGIFSMRIKDPATFIREIVGTDGNFSTSEISSNLRGKIGMRIKEVMPETGIPILDLEGKVMMLGEMLVDRINPSFKEFGLQLTEVQVQDLGLPEEVERAIDKGGAMRAIGNMQAYTQYETASSIKDAAQNPSGTAGAGIGMGMGFSMANQMAGAMGQGQQPQQQAPQQAGPGVPPPIPQAVQFYVAVGGQQTGPFDLAVIQQQIQAGQVAKDALVWKQGMAAWTAAGEVPELAGFFGAMPPPLPPQPPQG</sequence>
<dbReference type="InterPro" id="IPR036013">
    <property type="entry name" value="Band_7/SPFH_dom_sf"/>
</dbReference>
<feature type="domain" description="SPFH" evidence="2">
    <location>
        <begin position="26"/>
        <end position="235"/>
    </location>
</feature>
<organism evidence="4 5">
    <name type="scientific">Desulfatibacillum aliphaticivorans</name>
    <dbReference type="NCBI Taxonomy" id="218208"/>
    <lineage>
        <taxon>Bacteria</taxon>
        <taxon>Pseudomonadati</taxon>
        <taxon>Thermodesulfobacteriota</taxon>
        <taxon>Desulfobacteria</taxon>
        <taxon>Desulfobacterales</taxon>
        <taxon>Desulfatibacillaceae</taxon>
        <taxon>Desulfatibacillum</taxon>
    </lineage>
</organism>
<keyword evidence="5" id="KW-1185">Reference proteome</keyword>
<name>B8FFG4_DESAL</name>
<evidence type="ECO:0000313" key="4">
    <source>
        <dbReference type="EMBL" id="ACL04224.1"/>
    </source>
</evidence>
<dbReference type="CDD" id="cd03408">
    <property type="entry name" value="SPFH_like_u1"/>
    <property type="match status" value="1"/>
</dbReference>
<dbReference type="InterPro" id="IPR033880">
    <property type="entry name" value="SPFH_YdjI"/>
</dbReference>
<feature type="region of interest" description="Disordered" evidence="1">
    <location>
        <begin position="281"/>
        <end position="303"/>
    </location>
</feature>
<accession>B8FFG4</accession>
<dbReference type="HOGENOM" id="CLU_037108_0_0_7"/>
<dbReference type="Gene3D" id="3.30.479.30">
    <property type="entry name" value="Band 7 domain"/>
    <property type="match status" value="1"/>
</dbReference>
<dbReference type="AlphaFoldDB" id="B8FFG4"/>
<evidence type="ECO:0000313" key="5">
    <source>
        <dbReference type="Proteomes" id="UP000000739"/>
    </source>
</evidence>
<reference evidence="4 5" key="1">
    <citation type="journal article" date="2012" name="Environ. Microbiol.">
        <title>The genome sequence of Desulfatibacillum alkenivorans AK-01: a blueprint for anaerobic alkane oxidation.</title>
        <authorList>
            <person name="Callaghan A.V."/>
            <person name="Morris B.E."/>
            <person name="Pereira I.A."/>
            <person name="McInerney M.J."/>
            <person name="Austin R.N."/>
            <person name="Groves J.T."/>
            <person name="Kukor J.J."/>
            <person name="Suflita J.M."/>
            <person name="Young L.Y."/>
            <person name="Zylstra G.J."/>
            <person name="Wawrik B."/>
        </authorList>
    </citation>
    <scope>NUCLEOTIDE SEQUENCE [LARGE SCALE GENOMIC DNA]</scope>
    <source>
        <strain evidence="4 5">AK-01</strain>
    </source>
</reference>
<dbReference type="Proteomes" id="UP000000739">
    <property type="component" value="Chromosome"/>
</dbReference>
<feature type="compositionally biased region" description="Low complexity" evidence="1">
    <location>
        <begin position="281"/>
        <end position="299"/>
    </location>
</feature>
<dbReference type="RefSeq" id="WP_015947297.1">
    <property type="nucleotide sequence ID" value="NC_011768.1"/>
</dbReference>
<evidence type="ECO:0000259" key="2">
    <source>
        <dbReference type="Pfam" id="PF13421"/>
    </source>
</evidence>
<dbReference type="KEGG" id="dal:Dalk_2531"/>
<evidence type="ECO:0000256" key="1">
    <source>
        <dbReference type="SAM" id="MobiDB-lite"/>
    </source>
</evidence>
<dbReference type="Pfam" id="PF13421">
    <property type="entry name" value="Band_7_1"/>
    <property type="match status" value="1"/>
</dbReference>